<keyword evidence="3" id="KW-0695">RNA-directed DNA polymerase</keyword>
<evidence type="ECO:0000256" key="1">
    <source>
        <dbReference type="SAM" id="Phobius"/>
    </source>
</evidence>
<keyword evidence="3" id="KW-0808">Transferase</keyword>
<name>A0ABP0QWD1_9DINO</name>
<dbReference type="GO" id="GO:0003964">
    <property type="term" value="F:RNA-directed DNA polymerase activity"/>
    <property type="evidence" value="ECO:0007669"/>
    <property type="project" value="UniProtKB-KW"/>
</dbReference>
<dbReference type="EMBL" id="CAXAMM010040340">
    <property type="protein sequence ID" value="CAK9092579.1"/>
    <property type="molecule type" value="Genomic_DNA"/>
</dbReference>
<keyword evidence="2" id="KW-0732">Signal</keyword>
<sequence>MDAWLFLSTLALLWGPVHVYLTKRDLVDLKEWVGWVNQHVQDVLKEARAARVDDEMVKLRQRNVKRLARYFTHLGFVTTLGFSYDAVRQPGQLDTIIWALISFQCYVQNVMVGKEFIQISPGRLKFFTYTGHITCLLLSIITGMSTSVLKFAAMHSFDTALRFVIVFIFLDPSVSIPFQLLYTTVDMLIYVFVLEGSVMQVIPLCFGQFFICALSIASSIFLDLVLRGRIDALLDTADAESLVSSFRRVLRGVCDGEVLLDSRMNVTKDSECLKHLILTNVSLTGKCFQDLLADEEERRRFTEFIHSSTRTFSEAKALQSPPVCLRVSLLGSEGIRVAADLYHVPVPGLFGVEEASHLIAFKEDPEPRPPKAAQDGAVPAALLPAGAMPGMWHGRGRPWDVSSVWSGSTGRSSAVHVGDVALQEMFLLVDADTELQDVEQVEVNFKRHEELDLPTALHSGMPSLRKLVQPMDWEKVRSRVSRFVEKSLRDEKVQSKTMNPMTVQLPGLNGWLLVDEATVHRNQGAKVWLHLRGFRPVRRSRPDPVRGIPESSGVW</sequence>
<proteinExistence type="predicted"/>
<organism evidence="3 4">
    <name type="scientific">Durusdinium trenchii</name>
    <dbReference type="NCBI Taxonomy" id="1381693"/>
    <lineage>
        <taxon>Eukaryota</taxon>
        <taxon>Sar</taxon>
        <taxon>Alveolata</taxon>
        <taxon>Dinophyceae</taxon>
        <taxon>Suessiales</taxon>
        <taxon>Symbiodiniaceae</taxon>
        <taxon>Durusdinium</taxon>
    </lineage>
</organism>
<feature type="transmembrane region" description="Helical" evidence="1">
    <location>
        <begin position="126"/>
        <end position="149"/>
    </location>
</feature>
<keyword evidence="3" id="KW-0548">Nucleotidyltransferase</keyword>
<comment type="caution">
    <text evidence="3">The sequence shown here is derived from an EMBL/GenBank/DDBJ whole genome shotgun (WGS) entry which is preliminary data.</text>
</comment>
<keyword evidence="1" id="KW-1133">Transmembrane helix</keyword>
<keyword evidence="4" id="KW-1185">Reference proteome</keyword>
<evidence type="ECO:0000313" key="4">
    <source>
        <dbReference type="Proteomes" id="UP001642464"/>
    </source>
</evidence>
<reference evidence="3 4" key="1">
    <citation type="submission" date="2024-02" db="EMBL/GenBank/DDBJ databases">
        <authorList>
            <person name="Chen Y."/>
            <person name="Shah S."/>
            <person name="Dougan E. K."/>
            <person name="Thang M."/>
            <person name="Chan C."/>
        </authorList>
    </citation>
    <scope>NUCLEOTIDE SEQUENCE [LARGE SCALE GENOMIC DNA]</scope>
</reference>
<feature type="signal peptide" evidence="2">
    <location>
        <begin position="1"/>
        <end position="19"/>
    </location>
</feature>
<gene>
    <name evidence="3" type="ORF">SCF082_LOCUS43568</name>
</gene>
<feature type="chain" id="PRO_5045707409" evidence="2">
    <location>
        <begin position="20"/>
        <end position="555"/>
    </location>
</feature>
<evidence type="ECO:0000256" key="2">
    <source>
        <dbReference type="SAM" id="SignalP"/>
    </source>
</evidence>
<dbReference type="Proteomes" id="UP001642464">
    <property type="component" value="Unassembled WGS sequence"/>
</dbReference>
<protein>
    <submittedName>
        <fullName evidence="3">Reverse transcriptase domain-containing protein</fullName>
    </submittedName>
</protein>
<keyword evidence="1" id="KW-0812">Transmembrane</keyword>
<evidence type="ECO:0000313" key="3">
    <source>
        <dbReference type="EMBL" id="CAK9092579.1"/>
    </source>
</evidence>
<accession>A0ABP0QWD1</accession>
<keyword evidence="1" id="KW-0472">Membrane</keyword>
<feature type="transmembrane region" description="Helical" evidence="1">
    <location>
        <begin position="161"/>
        <end position="181"/>
    </location>
</feature>